<dbReference type="InterPro" id="IPR036388">
    <property type="entry name" value="WH-like_DNA-bd_sf"/>
</dbReference>
<dbReference type="RefSeq" id="WP_209970247.1">
    <property type="nucleotide sequence ID" value="NZ_JAGGLB010000002.1"/>
</dbReference>
<dbReference type="SUPFAM" id="SSF46785">
    <property type="entry name" value="Winged helix' DNA-binding domain"/>
    <property type="match status" value="1"/>
</dbReference>
<dbReference type="CDD" id="cd07377">
    <property type="entry name" value="WHTH_GntR"/>
    <property type="match status" value="1"/>
</dbReference>
<dbReference type="PRINTS" id="PR00035">
    <property type="entry name" value="HTHGNTR"/>
</dbReference>
<dbReference type="Gene3D" id="1.10.10.10">
    <property type="entry name" value="Winged helix-like DNA-binding domain superfamily/Winged helix DNA-binding domain"/>
    <property type="match status" value="1"/>
</dbReference>
<proteinExistence type="predicted"/>
<comment type="caution">
    <text evidence="5">The sequence shown here is derived from an EMBL/GenBank/DDBJ whole genome shotgun (WGS) entry which is preliminary data.</text>
</comment>
<dbReference type="InterPro" id="IPR008920">
    <property type="entry name" value="TF_FadR/GntR_C"/>
</dbReference>
<dbReference type="GO" id="GO:0003677">
    <property type="term" value="F:DNA binding"/>
    <property type="evidence" value="ECO:0007669"/>
    <property type="project" value="UniProtKB-KW"/>
</dbReference>
<dbReference type="PANTHER" id="PTHR43537">
    <property type="entry name" value="TRANSCRIPTIONAL REGULATOR, GNTR FAMILY"/>
    <property type="match status" value="1"/>
</dbReference>
<dbReference type="PANTHER" id="PTHR43537:SF24">
    <property type="entry name" value="GLUCONATE OPERON TRANSCRIPTIONAL REPRESSOR"/>
    <property type="match status" value="1"/>
</dbReference>
<evidence type="ECO:0000256" key="1">
    <source>
        <dbReference type="ARBA" id="ARBA00023015"/>
    </source>
</evidence>
<dbReference type="InterPro" id="IPR000524">
    <property type="entry name" value="Tscrpt_reg_HTH_GntR"/>
</dbReference>
<reference evidence="5 6" key="1">
    <citation type="submission" date="2021-03" db="EMBL/GenBank/DDBJ databases">
        <title>Genomic Encyclopedia of Type Strains, Phase IV (KMG-IV): sequencing the most valuable type-strain genomes for metagenomic binning, comparative biology and taxonomic classification.</title>
        <authorList>
            <person name="Goeker M."/>
        </authorList>
    </citation>
    <scope>NUCLEOTIDE SEQUENCE [LARGE SCALE GENOMIC DNA]</scope>
    <source>
        <strain evidence="5 6">DSM 26048</strain>
    </source>
</reference>
<dbReference type="SMART" id="SM00345">
    <property type="entry name" value="HTH_GNTR"/>
    <property type="match status" value="1"/>
</dbReference>
<dbReference type="Pfam" id="PF07729">
    <property type="entry name" value="FCD"/>
    <property type="match status" value="1"/>
</dbReference>
<keyword evidence="2 5" id="KW-0238">DNA-binding</keyword>
<gene>
    <name evidence="5" type="ORF">J2Z66_001033</name>
</gene>
<dbReference type="EMBL" id="JAGGLB010000002">
    <property type="protein sequence ID" value="MBP1989438.1"/>
    <property type="molecule type" value="Genomic_DNA"/>
</dbReference>
<sequence>MTSFTFNQQSNISLREKVTNDIRNAILKGELQPGSRLKEIDIAVQMGVSRGPIREAIRQLEREGLLITYPYKETVVADIDVEEVKDILIPIRFHLEWYVIKKYIHQMNEAFFDQMQQIIESMDVNLKENNRDRLVELDVQFHETIIGLAPERTVILTWKSILNQTRLHFIKNVGYHNNDKIVKDHQALLDKLITKDLELIQQELQYHMEGEESFLFS</sequence>
<dbReference type="SUPFAM" id="SSF48008">
    <property type="entry name" value="GntR ligand-binding domain-like"/>
    <property type="match status" value="1"/>
</dbReference>
<evidence type="ECO:0000313" key="5">
    <source>
        <dbReference type="EMBL" id="MBP1989438.1"/>
    </source>
</evidence>
<keyword evidence="1" id="KW-0805">Transcription regulation</keyword>
<name>A0ABS4IPF4_9BACL</name>
<evidence type="ECO:0000259" key="4">
    <source>
        <dbReference type="PROSITE" id="PS50949"/>
    </source>
</evidence>
<feature type="domain" description="HTH gntR-type" evidence="4">
    <location>
        <begin position="12"/>
        <end position="79"/>
    </location>
</feature>
<dbReference type="Pfam" id="PF00392">
    <property type="entry name" value="GntR"/>
    <property type="match status" value="1"/>
</dbReference>
<keyword evidence="6" id="KW-1185">Reference proteome</keyword>
<accession>A0ABS4IPF4</accession>
<dbReference type="Proteomes" id="UP001519287">
    <property type="component" value="Unassembled WGS sequence"/>
</dbReference>
<protein>
    <submittedName>
        <fullName evidence="5">DNA-binding GntR family transcriptional regulator</fullName>
    </submittedName>
</protein>
<evidence type="ECO:0000256" key="2">
    <source>
        <dbReference type="ARBA" id="ARBA00023125"/>
    </source>
</evidence>
<dbReference type="InterPro" id="IPR011711">
    <property type="entry name" value="GntR_C"/>
</dbReference>
<keyword evidence="3" id="KW-0804">Transcription</keyword>
<evidence type="ECO:0000256" key="3">
    <source>
        <dbReference type="ARBA" id="ARBA00023163"/>
    </source>
</evidence>
<dbReference type="InterPro" id="IPR036390">
    <property type="entry name" value="WH_DNA-bd_sf"/>
</dbReference>
<organism evidence="5 6">
    <name type="scientific">Paenibacillus eucommiae</name>
    <dbReference type="NCBI Taxonomy" id="1355755"/>
    <lineage>
        <taxon>Bacteria</taxon>
        <taxon>Bacillati</taxon>
        <taxon>Bacillota</taxon>
        <taxon>Bacilli</taxon>
        <taxon>Bacillales</taxon>
        <taxon>Paenibacillaceae</taxon>
        <taxon>Paenibacillus</taxon>
    </lineage>
</organism>
<dbReference type="PROSITE" id="PS50949">
    <property type="entry name" value="HTH_GNTR"/>
    <property type="match status" value="1"/>
</dbReference>
<evidence type="ECO:0000313" key="6">
    <source>
        <dbReference type="Proteomes" id="UP001519287"/>
    </source>
</evidence>
<dbReference type="Gene3D" id="1.20.120.530">
    <property type="entry name" value="GntR ligand-binding domain-like"/>
    <property type="match status" value="1"/>
</dbReference>